<keyword evidence="1" id="KW-0175">Coiled coil</keyword>
<accession>A0A8T1MVC6</accession>
<dbReference type="GO" id="GO:0016301">
    <property type="term" value="F:kinase activity"/>
    <property type="evidence" value="ECO:0007669"/>
    <property type="project" value="UniProtKB-KW"/>
</dbReference>
<feature type="compositionally biased region" description="Acidic residues" evidence="2">
    <location>
        <begin position="497"/>
        <end position="513"/>
    </location>
</feature>
<keyword evidence="4" id="KW-1185">Reference proteome</keyword>
<dbReference type="InterPro" id="IPR047499">
    <property type="entry name" value="DD_AK7"/>
</dbReference>
<evidence type="ECO:0000256" key="1">
    <source>
        <dbReference type="SAM" id="Coils"/>
    </source>
</evidence>
<reference evidence="3 4" key="1">
    <citation type="journal article" date="2018" name="Biotechnol. Adv.">
        <title>Improved genomic resources and new bioinformatic workflow for the carcinogenic parasite Clonorchis sinensis: Biotechnological implications.</title>
        <authorList>
            <person name="Wang D."/>
            <person name="Korhonen P.K."/>
            <person name="Gasser R.B."/>
            <person name="Young N.D."/>
        </authorList>
    </citation>
    <scope>NUCLEOTIDE SEQUENCE [LARGE SCALE GENOMIC DNA]</scope>
    <source>
        <strain evidence="3">Cs-k2</strain>
    </source>
</reference>
<dbReference type="AlphaFoldDB" id="A0A8T1MVC6"/>
<gene>
    <name evidence="3" type="ORF">CSKR_109452</name>
</gene>
<dbReference type="Gene3D" id="1.20.890.10">
    <property type="entry name" value="cAMP-dependent protein kinase regulatory subunit, dimerization-anchoring domain"/>
    <property type="match status" value="1"/>
</dbReference>
<organism evidence="3 4">
    <name type="scientific">Clonorchis sinensis</name>
    <name type="common">Chinese liver fluke</name>
    <dbReference type="NCBI Taxonomy" id="79923"/>
    <lineage>
        <taxon>Eukaryota</taxon>
        <taxon>Metazoa</taxon>
        <taxon>Spiralia</taxon>
        <taxon>Lophotrochozoa</taxon>
        <taxon>Platyhelminthes</taxon>
        <taxon>Trematoda</taxon>
        <taxon>Digenea</taxon>
        <taxon>Opisthorchiida</taxon>
        <taxon>Opisthorchiata</taxon>
        <taxon>Opisthorchiidae</taxon>
        <taxon>Clonorchis</taxon>
    </lineage>
</organism>
<proteinExistence type="predicted"/>
<dbReference type="InterPro" id="IPR051783">
    <property type="entry name" value="NAD(P)-dependent_oxidoreduct"/>
</dbReference>
<dbReference type="PANTHER" id="PTHR48079:SF6">
    <property type="entry name" value="NAD(P)-BINDING DOMAIN-CONTAINING PROTEIN-RELATED"/>
    <property type="match status" value="1"/>
</dbReference>
<name>A0A8T1MVC6_CLOSI</name>
<dbReference type="PANTHER" id="PTHR48079">
    <property type="entry name" value="PROTEIN YEEZ"/>
    <property type="match status" value="1"/>
</dbReference>
<dbReference type="GO" id="GO:0004029">
    <property type="term" value="F:aldehyde dehydrogenase (NAD+) activity"/>
    <property type="evidence" value="ECO:0007669"/>
    <property type="project" value="TreeGrafter"/>
</dbReference>
<comment type="caution">
    <text evidence="3">The sequence shown here is derived from an EMBL/GenBank/DDBJ whole genome shotgun (WGS) entry which is preliminary data.</text>
</comment>
<dbReference type="SUPFAM" id="SSF52540">
    <property type="entry name" value="P-loop containing nucleoside triphosphate hydrolases"/>
    <property type="match status" value="1"/>
</dbReference>
<protein>
    <submittedName>
        <fullName evidence="3">Adenylate kinase 7</fullName>
    </submittedName>
</protein>
<dbReference type="InterPro" id="IPR007858">
    <property type="entry name" value="Dpy-30_motif"/>
</dbReference>
<dbReference type="InterPro" id="IPR036291">
    <property type="entry name" value="NAD(P)-bd_dom_sf"/>
</dbReference>
<dbReference type="Proteomes" id="UP000286415">
    <property type="component" value="Unassembled WGS sequence"/>
</dbReference>
<dbReference type="InterPro" id="IPR027417">
    <property type="entry name" value="P-loop_NTPase"/>
</dbReference>
<keyword evidence="3" id="KW-0418">Kinase</keyword>
<dbReference type="EMBL" id="NIRI02000013">
    <property type="protein sequence ID" value="KAG5453030.1"/>
    <property type="molecule type" value="Genomic_DNA"/>
</dbReference>
<dbReference type="Gene3D" id="3.40.50.300">
    <property type="entry name" value="P-loop containing nucleotide triphosphate hydrolases"/>
    <property type="match status" value="1"/>
</dbReference>
<evidence type="ECO:0000313" key="4">
    <source>
        <dbReference type="Proteomes" id="UP000286415"/>
    </source>
</evidence>
<sequence length="805" mass="92060">MEKTLRNRIFLANLDQYDSHHVAKHFSQSPVLSAEKDEDNETLEEETVMKEANKGGEHYEVYGTLSSPSAEKPGFVKEIFKSERRKDLYDRVITCDFIVYNIKDDESLIDEAMWMLEKLHENMEQYQQQKIFVLLSTVLTWARSAPLDEKDPDLPFTDEDYARRVAHLNFREHIQAEKTTIHLGKTDKLKLLTYVVVAGVTYGEEQNVLHPFFKDAWNNKQVLSVPGDGENIVPTIHVKDLAHILQMVVEVRPKKHYIIAKDGSQNTLQQIVKAIARSMTTGKLMNIPVEEAFLNGDFSQNHLDHLLVNIRMEAGLVSELARFRWHCENGIVENIKQIVREFKLARKLVPIRLCILGPPASGKTTLAKRLCEYYKLHHVHIKDVVESSIAALKRRSELAAIAAAAAASQVSKPRGPKLAMPEGAEEEGYELADTELLDAVLQNMEENNGRLTNDYISDFFRRKLHSEPCENQGYIIDGYPKSRKQAEALFSGATSFTDEDEEAEEGNEVEEGEELKLKDDSTLTPTELFAKEYLNTGLNVVDVHGEPIRLPTQPIPNQLPKGLLPAYVFELQASDKFLRDRIMNMPESKVQGTHYTEAGLLRRLNEYRVNQLGLSPLNPGSWIAPDPDAEENGTHKVPLNKLALASINENSIRAYFDSKGVPQIPVDVMGDENENLESTFRKIVHFIGPPRNYGLTPEEQLEQEQKAIMERMERDRIEEQRVQMEIADEESKRQKFQEEWKAKQEAMEKQETALLDKESEPLRAYLRKHVMPVLAQGLTECVRRRPEDPIDFLAEYLFFHNPQVD</sequence>
<reference evidence="3 4" key="2">
    <citation type="journal article" date="2021" name="Genomics">
        <title>High-quality reference genome for Clonorchis sinensis.</title>
        <authorList>
            <person name="Young N.D."/>
            <person name="Stroehlein A.J."/>
            <person name="Kinkar L."/>
            <person name="Wang T."/>
            <person name="Sohn W.M."/>
            <person name="Chang B.C.H."/>
            <person name="Kaur P."/>
            <person name="Weisz D."/>
            <person name="Dudchenko O."/>
            <person name="Aiden E.L."/>
            <person name="Korhonen P.K."/>
            <person name="Gasser R.B."/>
        </authorList>
    </citation>
    <scope>NUCLEOTIDE SEQUENCE [LARGE SCALE GENOMIC DNA]</scope>
    <source>
        <strain evidence="3">Cs-k2</strain>
    </source>
</reference>
<dbReference type="CDD" id="cd22967">
    <property type="entry name" value="DD_AK7"/>
    <property type="match status" value="1"/>
</dbReference>
<dbReference type="Gene3D" id="3.40.50.720">
    <property type="entry name" value="NAD(P)-binding Rossmann-like Domain"/>
    <property type="match status" value="1"/>
</dbReference>
<dbReference type="SUPFAM" id="SSF51735">
    <property type="entry name" value="NAD(P)-binding Rossmann-fold domains"/>
    <property type="match status" value="1"/>
</dbReference>
<feature type="region of interest" description="Disordered" evidence="2">
    <location>
        <begin position="494"/>
        <end position="514"/>
    </location>
</feature>
<evidence type="ECO:0000313" key="3">
    <source>
        <dbReference type="EMBL" id="KAG5453030.1"/>
    </source>
</evidence>
<dbReference type="Pfam" id="PF05186">
    <property type="entry name" value="Dpy-30"/>
    <property type="match status" value="1"/>
</dbReference>
<evidence type="ECO:0000256" key="2">
    <source>
        <dbReference type="SAM" id="MobiDB-lite"/>
    </source>
</evidence>
<dbReference type="OrthoDB" id="10262413at2759"/>
<keyword evidence="3" id="KW-0808">Transferase</keyword>
<feature type="coiled-coil region" evidence="1">
    <location>
        <begin position="698"/>
        <end position="739"/>
    </location>
</feature>
<dbReference type="GO" id="GO:0005737">
    <property type="term" value="C:cytoplasm"/>
    <property type="evidence" value="ECO:0007669"/>
    <property type="project" value="TreeGrafter"/>
</dbReference>